<dbReference type="InterPro" id="IPR036410">
    <property type="entry name" value="HSP_DnaJ_Cys-rich_dom_sf"/>
</dbReference>
<keyword evidence="5" id="KW-0143">Chaperone</keyword>
<dbReference type="SUPFAM" id="SSF49493">
    <property type="entry name" value="HSP40/DnaJ peptide-binding domain"/>
    <property type="match status" value="2"/>
</dbReference>
<dbReference type="InterPro" id="IPR002939">
    <property type="entry name" value="DnaJ_C"/>
</dbReference>
<dbReference type="Gene3D" id="2.60.260.20">
    <property type="entry name" value="Urease metallochaperone UreE, N-terminal domain"/>
    <property type="match status" value="2"/>
</dbReference>
<keyword evidence="12" id="KW-1185">Reference proteome</keyword>
<evidence type="ECO:0000313" key="11">
    <source>
        <dbReference type="EMBL" id="PFH57837.1"/>
    </source>
</evidence>
<keyword evidence="3 6" id="KW-0863">Zinc-finger</keyword>
<dbReference type="AlphaFoldDB" id="A0A2A9PA91"/>
<feature type="zinc finger region" description="CR-type" evidence="6">
    <location>
        <begin position="165"/>
        <end position="247"/>
    </location>
</feature>
<feature type="signal peptide" evidence="8">
    <location>
        <begin position="1"/>
        <end position="35"/>
    </location>
</feature>
<dbReference type="Pfam" id="PF01556">
    <property type="entry name" value="DnaJ_C"/>
    <property type="match status" value="1"/>
</dbReference>
<dbReference type="GO" id="GO:0008270">
    <property type="term" value="F:zinc ion binding"/>
    <property type="evidence" value="ECO:0007669"/>
    <property type="project" value="UniProtKB-KW"/>
</dbReference>
<evidence type="ECO:0008006" key="13">
    <source>
        <dbReference type="Google" id="ProtNLM"/>
    </source>
</evidence>
<reference evidence="11 12" key="1">
    <citation type="journal article" date="2015" name="BMC Genomics">
        <title>Gene expression during zombie ant biting behavior reflects the complexity underlying fungal parasitic behavioral manipulation.</title>
        <authorList>
            <person name="de Bekker C."/>
            <person name="Ohm R.A."/>
            <person name="Loreto R.G."/>
            <person name="Sebastian A."/>
            <person name="Albert I."/>
            <person name="Merrow M."/>
            <person name="Brachmann A."/>
            <person name="Hughes D.P."/>
        </authorList>
    </citation>
    <scope>NUCLEOTIDE SEQUENCE [LARGE SCALE GENOMIC DNA]</scope>
    <source>
        <strain evidence="11 12">SC16a</strain>
    </source>
</reference>
<evidence type="ECO:0000313" key="12">
    <source>
        <dbReference type="Proteomes" id="UP000037136"/>
    </source>
</evidence>
<accession>A0A2A9PA91</accession>
<dbReference type="Pfam" id="PF00226">
    <property type="entry name" value="DnaJ"/>
    <property type="match status" value="1"/>
</dbReference>
<dbReference type="InterPro" id="IPR018253">
    <property type="entry name" value="DnaJ_domain_CS"/>
</dbReference>
<dbReference type="Gene3D" id="1.10.287.110">
    <property type="entry name" value="DnaJ domain"/>
    <property type="match status" value="1"/>
</dbReference>
<dbReference type="STRING" id="268505.A0A2A9PA91"/>
<dbReference type="GO" id="GO:0051082">
    <property type="term" value="F:unfolded protein binding"/>
    <property type="evidence" value="ECO:0007669"/>
    <property type="project" value="InterPro"/>
</dbReference>
<feature type="domain" description="CR-type" evidence="10">
    <location>
        <begin position="165"/>
        <end position="247"/>
    </location>
</feature>
<dbReference type="PROSITE" id="PS50076">
    <property type="entry name" value="DNAJ_2"/>
    <property type="match status" value="1"/>
</dbReference>
<evidence type="ECO:0000256" key="6">
    <source>
        <dbReference type="PROSITE-ProRule" id="PRU00546"/>
    </source>
</evidence>
<dbReference type="CDD" id="cd10719">
    <property type="entry name" value="DnaJ_zf"/>
    <property type="match status" value="1"/>
</dbReference>
<comment type="caution">
    <text evidence="11">The sequence shown here is derived from an EMBL/GenBank/DDBJ whole genome shotgun (WGS) entry which is preliminary data.</text>
</comment>
<keyword evidence="1 6" id="KW-0479">Metal-binding</keyword>
<organism evidence="11 12">
    <name type="scientific">Ophiocordyceps unilateralis</name>
    <name type="common">Zombie-ant fungus</name>
    <name type="synonym">Torrubia unilateralis</name>
    <dbReference type="NCBI Taxonomy" id="268505"/>
    <lineage>
        <taxon>Eukaryota</taxon>
        <taxon>Fungi</taxon>
        <taxon>Dikarya</taxon>
        <taxon>Ascomycota</taxon>
        <taxon>Pezizomycotina</taxon>
        <taxon>Sordariomycetes</taxon>
        <taxon>Hypocreomycetidae</taxon>
        <taxon>Hypocreales</taxon>
        <taxon>Ophiocordycipitaceae</taxon>
        <taxon>Ophiocordyceps</taxon>
    </lineage>
</organism>
<dbReference type="Pfam" id="PF00684">
    <property type="entry name" value="DnaJ_CXXCXGXG"/>
    <property type="match status" value="1"/>
</dbReference>
<dbReference type="FunFam" id="2.10.230.10:FF:000001">
    <property type="entry name" value="DnaJ subfamily A member 2"/>
    <property type="match status" value="1"/>
</dbReference>
<evidence type="ECO:0000256" key="5">
    <source>
        <dbReference type="ARBA" id="ARBA00023186"/>
    </source>
</evidence>
<dbReference type="PROSITE" id="PS00636">
    <property type="entry name" value="DNAJ_1"/>
    <property type="match status" value="1"/>
</dbReference>
<dbReference type="InterPro" id="IPR001305">
    <property type="entry name" value="HSP_DnaJ_Cys-rich_dom"/>
</dbReference>
<feature type="compositionally biased region" description="Pro residues" evidence="7">
    <location>
        <begin position="431"/>
        <end position="442"/>
    </location>
</feature>
<dbReference type="InterPro" id="IPR001623">
    <property type="entry name" value="DnaJ_domain"/>
</dbReference>
<sequence length="442" mass="49362">MICVPIPLSGAPQDGMLVRAFGLLLLLALFHLVFCEEDYYKVLGVHSKATDKELKSAYRQLSKKYHPDKNPGDDTAHENFVQVADAYNVLSDAEMRKVYDRYGHEGVKSRRQGGGGGGGDHHQDAFDLFSRFFGGHGHFGASSHEPRGHNVEVRVEIALRDFYNGVDTEFQWEKQHICETCGGSGSADGHVDTCNVCAGRGVRIIKQQLAPGMYQQMQMRCDACAGRGQTIKHKCPTCKGARVERKTTTVALKVKRGVSREARVVFENEADQSPDWVAGDLLVTLVEKTPSADDNPNAVDGNFFRRKGDDLYWTEVLSLREAWMGHWSRNLTHLDSHVVRLGRPRGQVVHPGHVETVPGEGMPIWRGGGGGDDEDDDDDSTPLRFGNLYVTYEVVLPDQMESAMEKDFWALWEKWRKKKGVDLHKDSGRPDAPPPLPPRDEL</sequence>
<feature type="domain" description="J" evidence="9">
    <location>
        <begin position="38"/>
        <end position="103"/>
    </location>
</feature>
<dbReference type="SMART" id="SM00271">
    <property type="entry name" value="DnaJ"/>
    <property type="match status" value="1"/>
</dbReference>
<dbReference type="SUPFAM" id="SSF46565">
    <property type="entry name" value="Chaperone J-domain"/>
    <property type="match status" value="1"/>
</dbReference>
<reference evidence="11 12" key="2">
    <citation type="journal article" date="2017" name="Sci. Rep.">
        <title>Ant-infecting Ophiocordyceps genomes reveal a high diversity of potential behavioral manipulation genes and a possible major role for enterotoxins.</title>
        <authorList>
            <person name="de Bekker C."/>
            <person name="Ohm R.A."/>
            <person name="Evans H.C."/>
            <person name="Brachmann A."/>
            <person name="Hughes D.P."/>
        </authorList>
    </citation>
    <scope>NUCLEOTIDE SEQUENCE [LARGE SCALE GENOMIC DNA]</scope>
    <source>
        <strain evidence="11 12">SC16a</strain>
    </source>
</reference>
<feature type="region of interest" description="Disordered" evidence="7">
    <location>
        <begin position="422"/>
        <end position="442"/>
    </location>
</feature>
<feature type="compositionally biased region" description="Acidic residues" evidence="7">
    <location>
        <begin position="371"/>
        <end position="380"/>
    </location>
</feature>
<keyword evidence="8" id="KW-0732">Signal</keyword>
<dbReference type="GO" id="GO:0006457">
    <property type="term" value="P:protein folding"/>
    <property type="evidence" value="ECO:0007669"/>
    <property type="project" value="InterPro"/>
</dbReference>
<dbReference type="InterPro" id="IPR044713">
    <property type="entry name" value="DNJA1/2-like"/>
</dbReference>
<evidence type="ECO:0000256" key="2">
    <source>
        <dbReference type="ARBA" id="ARBA00022737"/>
    </source>
</evidence>
<dbReference type="OrthoDB" id="550424at2759"/>
<name>A0A2A9PA91_OPHUN</name>
<protein>
    <recommendedName>
        <fullName evidence="13">DnaJ-related protein SCJ1</fullName>
    </recommendedName>
</protein>
<feature type="chain" id="PRO_5012699154" description="DnaJ-related protein SCJ1" evidence="8">
    <location>
        <begin position="36"/>
        <end position="442"/>
    </location>
</feature>
<dbReference type="GO" id="GO:0030544">
    <property type="term" value="F:Hsp70 protein binding"/>
    <property type="evidence" value="ECO:0007669"/>
    <property type="project" value="InterPro"/>
</dbReference>
<dbReference type="InterPro" id="IPR008971">
    <property type="entry name" value="HSP40/DnaJ_pept-bd"/>
</dbReference>
<feature type="region of interest" description="Disordered" evidence="7">
    <location>
        <begin position="349"/>
        <end position="382"/>
    </location>
</feature>
<evidence type="ECO:0000256" key="3">
    <source>
        <dbReference type="ARBA" id="ARBA00022771"/>
    </source>
</evidence>
<keyword evidence="2" id="KW-0677">Repeat</keyword>
<dbReference type="CDD" id="cd06257">
    <property type="entry name" value="DnaJ"/>
    <property type="match status" value="1"/>
</dbReference>
<evidence type="ECO:0000259" key="10">
    <source>
        <dbReference type="PROSITE" id="PS51188"/>
    </source>
</evidence>
<dbReference type="Gene3D" id="2.10.230.10">
    <property type="entry name" value="Heat shock protein DnaJ, cysteine-rich domain"/>
    <property type="match status" value="1"/>
</dbReference>
<proteinExistence type="predicted"/>
<dbReference type="EMBL" id="LAZP02000359">
    <property type="protein sequence ID" value="PFH57837.1"/>
    <property type="molecule type" value="Genomic_DNA"/>
</dbReference>
<evidence type="ECO:0000256" key="1">
    <source>
        <dbReference type="ARBA" id="ARBA00022723"/>
    </source>
</evidence>
<gene>
    <name evidence="11" type="ORF">XA68_14490</name>
</gene>
<dbReference type="PRINTS" id="PR00625">
    <property type="entry name" value="JDOMAIN"/>
</dbReference>
<dbReference type="Proteomes" id="UP000037136">
    <property type="component" value="Unassembled WGS sequence"/>
</dbReference>
<dbReference type="InterPro" id="IPR036869">
    <property type="entry name" value="J_dom_sf"/>
</dbReference>
<dbReference type="PROSITE" id="PS51188">
    <property type="entry name" value="ZF_CR"/>
    <property type="match status" value="1"/>
</dbReference>
<keyword evidence="4 6" id="KW-0862">Zinc</keyword>
<evidence type="ECO:0000256" key="8">
    <source>
        <dbReference type="SAM" id="SignalP"/>
    </source>
</evidence>
<dbReference type="CDD" id="cd10747">
    <property type="entry name" value="DnaJ_C"/>
    <property type="match status" value="1"/>
</dbReference>
<dbReference type="SUPFAM" id="SSF57938">
    <property type="entry name" value="DnaJ/Hsp40 cysteine-rich domain"/>
    <property type="match status" value="1"/>
</dbReference>
<dbReference type="PANTHER" id="PTHR43888">
    <property type="entry name" value="DNAJ-LIKE-2, ISOFORM A-RELATED"/>
    <property type="match status" value="1"/>
</dbReference>
<evidence type="ECO:0000259" key="9">
    <source>
        <dbReference type="PROSITE" id="PS50076"/>
    </source>
</evidence>
<evidence type="ECO:0000256" key="7">
    <source>
        <dbReference type="SAM" id="MobiDB-lite"/>
    </source>
</evidence>
<evidence type="ECO:0000256" key="4">
    <source>
        <dbReference type="ARBA" id="ARBA00022833"/>
    </source>
</evidence>